<keyword evidence="6 7" id="KW-0472">Membrane</keyword>
<proteinExistence type="inferred from homology"/>
<feature type="transmembrane region" description="Helical" evidence="7">
    <location>
        <begin position="191"/>
        <end position="211"/>
    </location>
</feature>
<feature type="transmembrane region" description="Helical" evidence="7">
    <location>
        <begin position="79"/>
        <end position="101"/>
    </location>
</feature>
<evidence type="ECO:0000256" key="3">
    <source>
        <dbReference type="ARBA" id="ARBA00022475"/>
    </source>
</evidence>
<dbReference type="InterPro" id="IPR005744">
    <property type="entry name" value="Hy-lIII"/>
</dbReference>
<reference evidence="8 9" key="1">
    <citation type="journal article" date="2021" name="Int. J. Syst. Evol. Microbiol.">
        <title>Streptococcus vicugnae sp. nov., isolated from faeces of alpacas (Vicugna pacos) and cattle (Bos taurus), Streptococcus zalophi sp. nov., and Streptococcus pacificus sp. nov., isolated from respiratory tract of California sea lions (Zalophus californianus).</title>
        <authorList>
            <person name="Volokhov D.V."/>
            <person name="Zagorodnyaya T.A."/>
            <person name="Shen Z."/>
            <person name="Blom J."/>
            <person name="Furtak V.A."/>
            <person name="Eisenberg T."/>
            <person name="Fan P."/>
            <person name="Jeong K.C."/>
            <person name="Gao Y."/>
            <person name="Zhang S."/>
            <person name="Amselle M."/>
        </authorList>
    </citation>
    <scope>NUCLEOTIDE SEQUENCE [LARGE SCALE GENOMIC DNA]</scope>
    <source>
        <strain evidence="8 9">CSL7591</strain>
    </source>
</reference>
<dbReference type="PANTHER" id="PTHR20855:SF3">
    <property type="entry name" value="LD03007P"/>
    <property type="match status" value="1"/>
</dbReference>
<comment type="subcellular location">
    <subcellularLocation>
        <location evidence="1">Cell membrane</location>
        <topology evidence="1">Multi-pass membrane protein</topology>
    </subcellularLocation>
</comment>
<evidence type="ECO:0000256" key="6">
    <source>
        <dbReference type="ARBA" id="ARBA00023136"/>
    </source>
</evidence>
<evidence type="ECO:0000256" key="7">
    <source>
        <dbReference type="SAM" id="Phobius"/>
    </source>
</evidence>
<organism evidence="8 9">
    <name type="scientific">Streptococcus pacificus</name>
    <dbReference type="NCBI Taxonomy" id="2740577"/>
    <lineage>
        <taxon>Bacteria</taxon>
        <taxon>Bacillati</taxon>
        <taxon>Bacillota</taxon>
        <taxon>Bacilli</taxon>
        <taxon>Lactobacillales</taxon>
        <taxon>Streptococcaceae</taxon>
        <taxon>Streptococcus</taxon>
    </lineage>
</organism>
<name>A0ABS0ZJ52_9STRE</name>
<evidence type="ECO:0000256" key="5">
    <source>
        <dbReference type="ARBA" id="ARBA00022989"/>
    </source>
</evidence>
<sequence>MTAKYYNLINEVLNAITHTIGVILAIIGLVLLLNKATTHQSQLELVAYSIYGATLIALFLSSTLYHVLSFSQFKRLFKVFDHSAIFLLIAGTYTPYCLLTLKGWVGWVLLILVWACAIIGVSMKIIFLKPQKNISKLSTLLYIIMGWLIVFAAKPLWDNLPFNGVLLLFLGGVTYTIGALIYAIKFPYNHVVWHCFILVAALLMWLSIYYYV</sequence>
<dbReference type="EMBL" id="JAENBO010000003">
    <property type="protein sequence ID" value="MBJ8325992.1"/>
    <property type="molecule type" value="Genomic_DNA"/>
</dbReference>
<feature type="transmembrane region" description="Helical" evidence="7">
    <location>
        <begin position="139"/>
        <end position="157"/>
    </location>
</feature>
<dbReference type="Pfam" id="PF03006">
    <property type="entry name" value="HlyIII"/>
    <property type="match status" value="1"/>
</dbReference>
<evidence type="ECO:0000313" key="8">
    <source>
        <dbReference type="EMBL" id="MBJ8325992.1"/>
    </source>
</evidence>
<evidence type="ECO:0000256" key="1">
    <source>
        <dbReference type="ARBA" id="ARBA00004651"/>
    </source>
</evidence>
<keyword evidence="3" id="KW-1003">Cell membrane</keyword>
<comment type="caution">
    <text evidence="8">The sequence shown here is derived from an EMBL/GenBank/DDBJ whole genome shotgun (WGS) entry which is preliminary data.</text>
</comment>
<accession>A0ABS0ZJ52</accession>
<keyword evidence="4 7" id="KW-0812">Transmembrane</keyword>
<evidence type="ECO:0000256" key="4">
    <source>
        <dbReference type="ARBA" id="ARBA00022692"/>
    </source>
</evidence>
<dbReference type="PANTHER" id="PTHR20855">
    <property type="entry name" value="ADIPOR/PROGESTIN RECEPTOR-RELATED"/>
    <property type="match status" value="1"/>
</dbReference>
<protein>
    <submittedName>
        <fullName evidence="8">Hemolysin III family protein</fullName>
    </submittedName>
</protein>
<feature type="transmembrane region" description="Helical" evidence="7">
    <location>
        <begin position="107"/>
        <end position="127"/>
    </location>
</feature>
<keyword evidence="9" id="KW-1185">Reference proteome</keyword>
<dbReference type="InterPro" id="IPR004254">
    <property type="entry name" value="AdipoR/HlyIII-related"/>
</dbReference>
<evidence type="ECO:0000256" key="2">
    <source>
        <dbReference type="ARBA" id="ARBA00008488"/>
    </source>
</evidence>
<dbReference type="RefSeq" id="WP_199575603.1">
    <property type="nucleotide sequence ID" value="NZ_JAENBO010000003.1"/>
</dbReference>
<feature type="transmembrane region" description="Helical" evidence="7">
    <location>
        <begin position="163"/>
        <end position="184"/>
    </location>
</feature>
<keyword evidence="5 7" id="KW-1133">Transmembrane helix</keyword>
<gene>
    <name evidence="8" type="ORF">JHK62_04830</name>
</gene>
<dbReference type="Proteomes" id="UP000653045">
    <property type="component" value="Unassembled WGS sequence"/>
</dbReference>
<feature type="transmembrane region" description="Helical" evidence="7">
    <location>
        <begin position="45"/>
        <end position="67"/>
    </location>
</feature>
<comment type="similarity">
    <text evidence="2">Belongs to the UPF0073 (Hly-III) family.</text>
</comment>
<feature type="transmembrane region" description="Helical" evidence="7">
    <location>
        <begin position="12"/>
        <end position="33"/>
    </location>
</feature>
<evidence type="ECO:0000313" key="9">
    <source>
        <dbReference type="Proteomes" id="UP000653045"/>
    </source>
</evidence>
<dbReference type="NCBIfam" id="TIGR01065">
    <property type="entry name" value="hlyIII"/>
    <property type="match status" value="1"/>
</dbReference>